<evidence type="ECO:0000256" key="2">
    <source>
        <dbReference type="SAM" id="Phobius"/>
    </source>
</evidence>
<gene>
    <name evidence="3" type="ORF">SAMN05192558_101253</name>
</gene>
<evidence type="ECO:0000313" key="4">
    <source>
        <dbReference type="Proteomes" id="UP000199651"/>
    </source>
</evidence>
<feature type="region of interest" description="Disordered" evidence="1">
    <location>
        <begin position="273"/>
        <end position="332"/>
    </location>
</feature>
<name>A0A1H0F724_9PSEU</name>
<keyword evidence="4" id="KW-1185">Reference proteome</keyword>
<keyword evidence="2" id="KW-0812">Transmembrane</keyword>
<keyword evidence="2" id="KW-0472">Membrane</keyword>
<dbReference type="Proteomes" id="UP000199651">
    <property type="component" value="Unassembled WGS sequence"/>
</dbReference>
<dbReference type="AlphaFoldDB" id="A0A1H0F724"/>
<proteinExistence type="predicted"/>
<dbReference type="STRING" id="504798.SAMN05421871_103617"/>
<evidence type="ECO:0008006" key="5">
    <source>
        <dbReference type="Google" id="ProtNLM"/>
    </source>
</evidence>
<sequence length="444" mass="46769">MGAEIVLVERDLMVEPGEETSCEFRVVNSGEVVDQLTLHVVGDAHDWTVVDPPMVNLLPGDETTVRVTFRPPRSSEVPAGTVPFGIRAESREDPHASSVEEGEIAVAGFTDLVAELVPTIRRGRRRAKYRLVVDNNGNQEECVDIVGIDQDDQLTILVGSPSLHTQPGTATVVKTKVAPHKRMFRGDPRTHPFQLFVQPVTEAPENPPPVTVDGVMIQLPLVSKGLFKALVVASAALVALMVLWFALLKPTVESVARQQADVAASRADQAAERANEAADVASSAAAVPAGGGAPTDDPADTGAGAANGADPGPAAESAGSPGDTTPAPEPVPTSFRIEAAARPVTDGSFEPFRYRAPDGQALGITDLVLQNPRGDSGFLRIALNGEVILEVGLANFRDLDYHYVVPLGLRPGEQLVFLVNCTTPGAGANQCTPSASFSGRLTKP</sequence>
<feature type="transmembrane region" description="Helical" evidence="2">
    <location>
        <begin position="226"/>
        <end position="247"/>
    </location>
</feature>
<evidence type="ECO:0000313" key="3">
    <source>
        <dbReference type="EMBL" id="SDN90332.1"/>
    </source>
</evidence>
<organism evidence="3 4">
    <name type="scientific">Actinokineospora alba</name>
    <dbReference type="NCBI Taxonomy" id="504798"/>
    <lineage>
        <taxon>Bacteria</taxon>
        <taxon>Bacillati</taxon>
        <taxon>Actinomycetota</taxon>
        <taxon>Actinomycetes</taxon>
        <taxon>Pseudonocardiales</taxon>
        <taxon>Pseudonocardiaceae</taxon>
        <taxon>Actinokineospora</taxon>
    </lineage>
</organism>
<feature type="compositionally biased region" description="Low complexity" evidence="1">
    <location>
        <begin position="277"/>
        <end position="316"/>
    </location>
</feature>
<dbReference type="EMBL" id="FNJB01000001">
    <property type="protein sequence ID" value="SDN90332.1"/>
    <property type="molecule type" value="Genomic_DNA"/>
</dbReference>
<dbReference type="OrthoDB" id="3444343at2"/>
<reference evidence="4" key="1">
    <citation type="submission" date="2016-10" db="EMBL/GenBank/DDBJ databases">
        <authorList>
            <person name="Varghese N."/>
            <person name="Submissions S."/>
        </authorList>
    </citation>
    <scope>NUCLEOTIDE SEQUENCE [LARGE SCALE GENOMIC DNA]</scope>
    <source>
        <strain evidence="4">IBRC-M 10655</strain>
    </source>
</reference>
<protein>
    <recommendedName>
        <fullName evidence="5">Hydrolytic protein</fullName>
    </recommendedName>
</protein>
<keyword evidence="2" id="KW-1133">Transmembrane helix</keyword>
<dbReference type="RefSeq" id="WP_091574789.1">
    <property type="nucleotide sequence ID" value="NZ_FNDV01000003.1"/>
</dbReference>
<evidence type="ECO:0000256" key="1">
    <source>
        <dbReference type="SAM" id="MobiDB-lite"/>
    </source>
</evidence>
<accession>A0A1H0F724</accession>